<feature type="repeat" description="ANK" evidence="3">
    <location>
        <begin position="340"/>
        <end position="373"/>
    </location>
</feature>
<keyword evidence="2 3" id="KW-0040">ANK repeat</keyword>
<dbReference type="SUPFAM" id="SSF48403">
    <property type="entry name" value="Ankyrin repeat"/>
    <property type="match status" value="2"/>
</dbReference>
<feature type="repeat" description="ANK" evidence="3">
    <location>
        <begin position="189"/>
        <end position="213"/>
    </location>
</feature>
<dbReference type="InterPro" id="IPR036770">
    <property type="entry name" value="Ankyrin_rpt-contain_sf"/>
</dbReference>
<dbReference type="PROSITE" id="PS50297">
    <property type="entry name" value="ANK_REP_REGION"/>
    <property type="match status" value="5"/>
</dbReference>
<feature type="repeat" description="ANK" evidence="3">
    <location>
        <begin position="223"/>
        <end position="256"/>
    </location>
</feature>
<dbReference type="PROSITE" id="PS50088">
    <property type="entry name" value="ANK_REPEAT"/>
    <property type="match status" value="7"/>
</dbReference>
<dbReference type="Pfam" id="PF12796">
    <property type="entry name" value="Ank_2"/>
    <property type="match status" value="4"/>
</dbReference>
<dbReference type="Gene3D" id="1.25.40.20">
    <property type="entry name" value="Ankyrin repeat-containing domain"/>
    <property type="match status" value="4"/>
</dbReference>
<dbReference type="STRING" id="252740.A0A423W8K5"/>
<dbReference type="SMART" id="SM00248">
    <property type="entry name" value="ANK"/>
    <property type="match status" value="14"/>
</dbReference>
<evidence type="ECO:0000256" key="3">
    <source>
        <dbReference type="PROSITE-ProRule" id="PRU00023"/>
    </source>
</evidence>
<dbReference type="InterPro" id="IPR002110">
    <property type="entry name" value="Ankyrin_rpt"/>
</dbReference>
<dbReference type="OrthoDB" id="341259at2759"/>
<dbReference type="Proteomes" id="UP000284375">
    <property type="component" value="Unassembled WGS sequence"/>
</dbReference>
<dbReference type="AlphaFoldDB" id="A0A423W8K5"/>
<protein>
    <recommendedName>
        <fullName evidence="7">F-box domain-containing protein</fullName>
    </recommendedName>
</protein>
<dbReference type="PANTHER" id="PTHR24123">
    <property type="entry name" value="ANKYRIN REPEAT-CONTAINING"/>
    <property type="match status" value="1"/>
</dbReference>
<feature type="coiled-coil region" evidence="4">
    <location>
        <begin position="839"/>
        <end position="866"/>
    </location>
</feature>
<evidence type="ECO:0000313" key="6">
    <source>
        <dbReference type="Proteomes" id="UP000284375"/>
    </source>
</evidence>
<dbReference type="EMBL" id="LJZO01000010">
    <property type="protein sequence ID" value="ROV99681.1"/>
    <property type="molecule type" value="Genomic_DNA"/>
</dbReference>
<sequence>MASISKLPSEVVVLIAKACRVPEKSALARSNRQMNELITPELYKYNIQKEGGSAVFWAAEHGCIETLERLVSFGAEVNDITASRFRVVHRPYYPYGTRCLHDTFFSPLHIAAKFGQDGAVKWLLDHGARIEAMAHNLCACQEGVMDVANDSDFDPRLSPLATPFHIALCNGNITTAKLLVSRGAGVDVGVATPLHTAARFNNADAVSFLLEKGLVDVDELDRHGYAPLHLACMEFEDLSSLEKLLEFGAELETLADDDRTPLAFACERGYFKAALKLLEHGADPKVEWNGQTPIQAAALSMRLLFPHEPPPDPERWEDEREELIRRLLVLGVDINEVGGMGTTALHIAAGQQSLARTLQCLLDAGADLNARDDMQQTPLHVAFESRHLASVTVKIVPLLQRGGRLDERSRRGYSAFECALDIARLRGEYSIIDSIFQHATTANFRPGFLDSIVMSSYKSDRLDECRVLCRHGARIFLTNDEVRRQLCASIKAKDVPRTHFHLDIFPNILTPCEALKIALHDYDVIKEEEMAIITAVLGRPDLDVGDNGADNTSHPLHVACKYHHSLEIIGRLLEKSRQINIFDADYETPLSYAVKEQCPHTVRMLLRHGADPFMAPSEKDWHSYTPRTGSRFDHRPLFSPRDHLTAFHRAIGIRSKWMLHHTSCHHDTGEPHLLEILLENHSLPPLPTDPSLQSYINLALGDPETLEILLRKGADPNVGGHCNQPPLLHALKLKDLSQMPEAVAMLLHFGADVNQKDVDGSSFLGVFKAAAKAVSELSNWYDEFVVEGMGSAGSIVRHFQVVADTKSGEERIEARPDDEVEAACRDFECREQAYRDQEVKKYREERRERQANLKAEREEISRLQESHCPADLWLDS</sequence>
<accession>A0A423W8K5</accession>
<evidence type="ECO:0000313" key="5">
    <source>
        <dbReference type="EMBL" id="ROV99681.1"/>
    </source>
</evidence>
<evidence type="ECO:0008006" key="7">
    <source>
        <dbReference type="Google" id="ProtNLM"/>
    </source>
</evidence>
<gene>
    <name evidence="5" type="ORF">VSDG_03023</name>
</gene>
<organism evidence="5 6">
    <name type="scientific">Cytospora chrysosperma</name>
    <name type="common">Cytospora canker fungus</name>
    <name type="synonym">Sphaeria chrysosperma</name>
    <dbReference type="NCBI Taxonomy" id="252740"/>
    <lineage>
        <taxon>Eukaryota</taxon>
        <taxon>Fungi</taxon>
        <taxon>Dikarya</taxon>
        <taxon>Ascomycota</taxon>
        <taxon>Pezizomycotina</taxon>
        <taxon>Sordariomycetes</taxon>
        <taxon>Sordariomycetidae</taxon>
        <taxon>Diaporthales</taxon>
        <taxon>Cytosporaceae</taxon>
        <taxon>Cytospora</taxon>
    </lineage>
</organism>
<proteinExistence type="predicted"/>
<name>A0A423W8K5_CYTCH</name>
<feature type="repeat" description="ANK" evidence="3">
    <location>
        <begin position="159"/>
        <end position="191"/>
    </location>
</feature>
<feature type="repeat" description="ANK" evidence="3">
    <location>
        <begin position="50"/>
        <end position="82"/>
    </location>
</feature>
<dbReference type="PANTHER" id="PTHR24123:SF141">
    <property type="entry name" value="ANKYRIN 2, ISOFORM U"/>
    <property type="match status" value="1"/>
</dbReference>
<evidence type="ECO:0000256" key="1">
    <source>
        <dbReference type="ARBA" id="ARBA00022737"/>
    </source>
</evidence>
<reference evidence="5 6" key="1">
    <citation type="submission" date="2015-09" db="EMBL/GenBank/DDBJ databases">
        <title>Host preference determinants of Valsa canker pathogens revealed by comparative genomics.</title>
        <authorList>
            <person name="Yin Z."/>
            <person name="Huang L."/>
        </authorList>
    </citation>
    <scope>NUCLEOTIDE SEQUENCE [LARGE SCALE GENOMIC DNA]</scope>
    <source>
        <strain evidence="5 6">YSFL</strain>
    </source>
</reference>
<evidence type="ECO:0000256" key="4">
    <source>
        <dbReference type="SAM" id="Coils"/>
    </source>
</evidence>
<dbReference type="InterPro" id="IPR051165">
    <property type="entry name" value="Multifunctional_ANK_Repeat"/>
</dbReference>
<keyword evidence="6" id="KW-1185">Reference proteome</keyword>
<feature type="repeat" description="ANK" evidence="3">
    <location>
        <begin position="103"/>
        <end position="135"/>
    </location>
</feature>
<evidence type="ECO:0000256" key="2">
    <source>
        <dbReference type="ARBA" id="ARBA00023043"/>
    </source>
</evidence>
<comment type="caution">
    <text evidence="5">The sequence shown here is derived from an EMBL/GenBank/DDBJ whole genome shotgun (WGS) entry which is preliminary data.</text>
</comment>
<keyword evidence="1" id="KW-0677">Repeat</keyword>
<feature type="repeat" description="ANK" evidence="3">
    <location>
        <begin position="257"/>
        <end position="289"/>
    </location>
</feature>
<keyword evidence="4" id="KW-0175">Coiled coil</keyword>